<dbReference type="Gene3D" id="1.25.40.20">
    <property type="entry name" value="Ankyrin repeat-containing domain"/>
    <property type="match status" value="1"/>
</dbReference>
<evidence type="ECO:0000313" key="2">
    <source>
        <dbReference type="EMBL" id="KAJ3478712.1"/>
    </source>
</evidence>
<name>A0AAD5UWW4_9APHY</name>
<dbReference type="PROSITE" id="PS50297">
    <property type="entry name" value="ANK_REP_REGION"/>
    <property type="match status" value="1"/>
</dbReference>
<keyword evidence="1" id="KW-0040">ANK repeat</keyword>
<comment type="caution">
    <text evidence="2">The sequence shown here is derived from an EMBL/GenBank/DDBJ whole genome shotgun (WGS) entry which is preliminary data.</text>
</comment>
<protein>
    <recommendedName>
        <fullName evidence="4">Ankyrin repeat protein</fullName>
    </recommendedName>
</protein>
<evidence type="ECO:0000256" key="1">
    <source>
        <dbReference type="PROSITE-ProRule" id="PRU00023"/>
    </source>
</evidence>
<gene>
    <name evidence="2" type="ORF">NLI96_g9573</name>
</gene>
<dbReference type="Pfam" id="PF00023">
    <property type="entry name" value="Ank"/>
    <property type="match status" value="1"/>
</dbReference>
<dbReference type="InterPro" id="IPR036770">
    <property type="entry name" value="Ankyrin_rpt-contain_sf"/>
</dbReference>
<organism evidence="2 3">
    <name type="scientific">Meripilus lineatus</name>
    <dbReference type="NCBI Taxonomy" id="2056292"/>
    <lineage>
        <taxon>Eukaryota</taxon>
        <taxon>Fungi</taxon>
        <taxon>Dikarya</taxon>
        <taxon>Basidiomycota</taxon>
        <taxon>Agaricomycotina</taxon>
        <taxon>Agaricomycetes</taxon>
        <taxon>Polyporales</taxon>
        <taxon>Meripilaceae</taxon>
        <taxon>Meripilus</taxon>
    </lineage>
</organism>
<dbReference type="SUPFAM" id="SSF48403">
    <property type="entry name" value="Ankyrin repeat"/>
    <property type="match status" value="1"/>
</dbReference>
<feature type="repeat" description="ANK" evidence="1">
    <location>
        <begin position="240"/>
        <end position="272"/>
    </location>
</feature>
<evidence type="ECO:0008006" key="4">
    <source>
        <dbReference type="Google" id="ProtNLM"/>
    </source>
</evidence>
<dbReference type="Proteomes" id="UP001212997">
    <property type="component" value="Unassembled WGS sequence"/>
</dbReference>
<sequence>MPTHKQVGHIEGSIINRNRSRGRFLAVLDEESDELHKVSQGLFDKNGMVKASVVGSEFHKGLGVWGRELDQGLLVYVGSVRVNTESRVITRAADPFGFFVIAWPTPIGGGGLTKEAFKTERDALVNFFRQNGFRRIGRTQFFGYAPSPSHPSRAIGPNEDSDGYMEPLDDEDYDTPVDPGNALAAARRQEAKYPIHFAIGDASRLNYLGFPYNQAAPSIIPVISDAFLRDPESVHKRDQNGMTPLHIAAGFGCSDAIEALLSPGILAHSPSDINRRDNTEGKTPLECLEADIRSTREFADAMLTDADQKPASDAHMRSLWVLKRALGENVGTMAEYMRQYKWGCTCGECWEGWFSRRMRYRIKFGAGDLYQMMEDSRLRFGDDGTILTPGVDELPSILQLQVTGAFYDSYREVVRGIYQICDGQEGVPSVSNVFQATKHSGRIFYTKGGSAKHALEAVMRRVKAASPAGDGVGVFDQNAEESGEWIRLPKCENDLEFRIVRIKLGLPGFSPEKEYPGGDEQGFGDDAMF</sequence>
<proteinExistence type="predicted"/>
<reference evidence="2" key="1">
    <citation type="submission" date="2022-07" db="EMBL/GenBank/DDBJ databases">
        <title>Genome Sequence of Physisporinus lineatus.</title>
        <authorList>
            <person name="Buettner E."/>
        </authorList>
    </citation>
    <scope>NUCLEOTIDE SEQUENCE</scope>
    <source>
        <strain evidence="2">VT162</strain>
    </source>
</reference>
<dbReference type="EMBL" id="JANAWD010000490">
    <property type="protein sequence ID" value="KAJ3478712.1"/>
    <property type="molecule type" value="Genomic_DNA"/>
</dbReference>
<dbReference type="AlphaFoldDB" id="A0AAD5UWW4"/>
<dbReference type="InterPro" id="IPR002110">
    <property type="entry name" value="Ankyrin_rpt"/>
</dbReference>
<keyword evidence="3" id="KW-1185">Reference proteome</keyword>
<evidence type="ECO:0000313" key="3">
    <source>
        <dbReference type="Proteomes" id="UP001212997"/>
    </source>
</evidence>
<accession>A0AAD5UWW4</accession>
<dbReference type="PROSITE" id="PS50088">
    <property type="entry name" value="ANK_REPEAT"/>
    <property type="match status" value="1"/>
</dbReference>